<dbReference type="InterPro" id="IPR013154">
    <property type="entry name" value="ADH-like_N"/>
</dbReference>
<dbReference type="InterPro" id="IPR050129">
    <property type="entry name" value="Zn_alcohol_dh"/>
</dbReference>
<feature type="domain" description="Alcohol dehydrogenase-like N-terminal" evidence="2">
    <location>
        <begin position="23"/>
        <end position="133"/>
    </location>
</feature>
<reference evidence="3" key="1">
    <citation type="journal article" date="2015" name="Nature">
        <title>Complex archaea that bridge the gap between prokaryotes and eukaryotes.</title>
        <authorList>
            <person name="Spang A."/>
            <person name="Saw J.H."/>
            <person name="Jorgensen S.L."/>
            <person name="Zaremba-Niedzwiedzka K."/>
            <person name="Martijn J."/>
            <person name="Lind A.E."/>
            <person name="van Eijk R."/>
            <person name="Schleper C."/>
            <person name="Guy L."/>
            <person name="Ettema T.J."/>
        </authorList>
    </citation>
    <scope>NUCLEOTIDE SEQUENCE</scope>
</reference>
<accession>A0A0F9J899</accession>
<gene>
    <name evidence="3" type="ORF">LCGC14_1562080</name>
</gene>
<dbReference type="PANTHER" id="PTHR43401:SF2">
    <property type="entry name" value="L-THREONINE 3-DEHYDROGENASE"/>
    <property type="match status" value="1"/>
</dbReference>
<sequence length="285" mass="30238">MKQAIMTAPGRIELRRADAPEVGPGQVRLRVRRIGICGSDVHVYHGTHPCRSYPTVQGHEFCATVESVGEGVAGLAAGEKVTALPQRICGRCRACLRGDYHICDRLQVSGFGPAGAAQELFVVDADMVVPLPEAFSFEQGALVEPAAVAAHAMARGGEVAGRNVVVLGAGPIGNLVAQTARSAGAEVLITDLSDYRLDVATRCGVAHVANAVRHIAGLPLDANVQFMTVIATKMPYLGRGPSSVSVSVRPLRRPWRTSTRAGRSLSWASSPRGRRWTWDASRTAS</sequence>
<dbReference type="SUPFAM" id="SSF50129">
    <property type="entry name" value="GroES-like"/>
    <property type="match status" value="1"/>
</dbReference>
<dbReference type="SUPFAM" id="SSF51735">
    <property type="entry name" value="NAD(P)-binding Rossmann-fold domains"/>
    <property type="match status" value="1"/>
</dbReference>
<dbReference type="InterPro" id="IPR011032">
    <property type="entry name" value="GroES-like_sf"/>
</dbReference>
<name>A0A0F9J899_9ZZZZ</name>
<organism evidence="3">
    <name type="scientific">marine sediment metagenome</name>
    <dbReference type="NCBI Taxonomy" id="412755"/>
    <lineage>
        <taxon>unclassified sequences</taxon>
        <taxon>metagenomes</taxon>
        <taxon>ecological metagenomes</taxon>
    </lineage>
</organism>
<dbReference type="InterPro" id="IPR036291">
    <property type="entry name" value="NAD(P)-bd_dom_sf"/>
</dbReference>
<dbReference type="Gene3D" id="3.40.50.720">
    <property type="entry name" value="NAD(P)-binding Rossmann-like Domain"/>
    <property type="match status" value="1"/>
</dbReference>
<proteinExistence type="predicted"/>
<evidence type="ECO:0000313" key="3">
    <source>
        <dbReference type="EMBL" id="KKM44040.1"/>
    </source>
</evidence>
<evidence type="ECO:0000256" key="1">
    <source>
        <dbReference type="ARBA" id="ARBA00023002"/>
    </source>
</evidence>
<keyword evidence="1" id="KW-0560">Oxidoreductase</keyword>
<dbReference type="Pfam" id="PF08240">
    <property type="entry name" value="ADH_N"/>
    <property type="match status" value="1"/>
</dbReference>
<dbReference type="Gene3D" id="3.90.180.10">
    <property type="entry name" value="Medium-chain alcohol dehydrogenases, catalytic domain"/>
    <property type="match status" value="1"/>
</dbReference>
<dbReference type="EMBL" id="LAZR01012080">
    <property type="protein sequence ID" value="KKM44040.1"/>
    <property type="molecule type" value="Genomic_DNA"/>
</dbReference>
<dbReference type="GO" id="GO:0016491">
    <property type="term" value="F:oxidoreductase activity"/>
    <property type="evidence" value="ECO:0007669"/>
    <property type="project" value="UniProtKB-KW"/>
</dbReference>
<comment type="caution">
    <text evidence="3">The sequence shown here is derived from an EMBL/GenBank/DDBJ whole genome shotgun (WGS) entry which is preliminary data.</text>
</comment>
<protein>
    <recommendedName>
        <fullName evidence="2">Alcohol dehydrogenase-like N-terminal domain-containing protein</fullName>
    </recommendedName>
</protein>
<evidence type="ECO:0000259" key="2">
    <source>
        <dbReference type="Pfam" id="PF08240"/>
    </source>
</evidence>
<dbReference type="AlphaFoldDB" id="A0A0F9J899"/>
<dbReference type="PANTHER" id="PTHR43401">
    <property type="entry name" value="L-THREONINE 3-DEHYDROGENASE"/>
    <property type="match status" value="1"/>
</dbReference>